<evidence type="ECO:0000313" key="1">
    <source>
        <dbReference type="Ensembl" id="ENSSCAP00000002530.1"/>
    </source>
</evidence>
<protein>
    <submittedName>
        <fullName evidence="1">Uncharacterized protein</fullName>
    </submittedName>
</protein>
<proteinExistence type="predicted"/>
<name>A0A8C9KYC2_SERCA</name>
<reference evidence="1" key="2">
    <citation type="submission" date="2025-09" db="UniProtKB">
        <authorList>
            <consortium name="Ensembl"/>
        </authorList>
    </citation>
    <scope>IDENTIFICATION</scope>
</reference>
<dbReference type="AlphaFoldDB" id="A0A8C9KYC2"/>
<accession>A0A8C9KYC2</accession>
<dbReference type="Ensembl" id="ENSSCAT00000003004.1">
    <property type="protein sequence ID" value="ENSSCAP00000002530.1"/>
    <property type="gene ID" value="ENSSCAG00000002197.1"/>
</dbReference>
<evidence type="ECO:0000313" key="2">
    <source>
        <dbReference type="Proteomes" id="UP000694409"/>
    </source>
</evidence>
<organism evidence="1 2">
    <name type="scientific">Serinus canaria</name>
    <name type="common">Island canary</name>
    <name type="synonym">Fringilla canaria</name>
    <dbReference type="NCBI Taxonomy" id="9135"/>
    <lineage>
        <taxon>Eukaryota</taxon>
        <taxon>Metazoa</taxon>
        <taxon>Chordata</taxon>
        <taxon>Craniata</taxon>
        <taxon>Vertebrata</taxon>
        <taxon>Euteleostomi</taxon>
        <taxon>Archelosauria</taxon>
        <taxon>Archosauria</taxon>
        <taxon>Dinosauria</taxon>
        <taxon>Saurischia</taxon>
        <taxon>Theropoda</taxon>
        <taxon>Coelurosauria</taxon>
        <taxon>Aves</taxon>
        <taxon>Neognathae</taxon>
        <taxon>Neoaves</taxon>
        <taxon>Telluraves</taxon>
        <taxon>Australaves</taxon>
        <taxon>Passeriformes</taxon>
        <taxon>Passeroidea</taxon>
        <taxon>Fringillidae</taxon>
        <taxon>Carduelinae</taxon>
        <taxon>Serinus</taxon>
    </lineage>
</organism>
<dbReference type="Proteomes" id="UP000694409">
    <property type="component" value="Unassembled WGS sequence"/>
</dbReference>
<reference evidence="1" key="1">
    <citation type="submission" date="2025-08" db="UniProtKB">
        <authorList>
            <consortium name="Ensembl"/>
        </authorList>
    </citation>
    <scope>IDENTIFICATION</scope>
</reference>
<keyword evidence="2" id="KW-1185">Reference proteome</keyword>
<sequence>MENAHAKTAEECLAFFGVSESVGLSPEQVKRRFFGDFWGNFWGFWGERERRAQPRAGQEE</sequence>